<feature type="region of interest" description="Disordered" evidence="1">
    <location>
        <begin position="68"/>
        <end position="90"/>
    </location>
</feature>
<accession>G3Q5I9</accession>
<organism evidence="2">
    <name type="scientific">Gasterosteus aculeatus</name>
    <name type="common">Three-spined stickleback</name>
    <dbReference type="NCBI Taxonomy" id="69293"/>
    <lineage>
        <taxon>Eukaryota</taxon>
        <taxon>Metazoa</taxon>
        <taxon>Chordata</taxon>
        <taxon>Craniata</taxon>
        <taxon>Vertebrata</taxon>
        <taxon>Euteleostomi</taxon>
        <taxon>Actinopterygii</taxon>
        <taxon>Neopterygii</taxon>
        <taxon>Teleostei</taxon>
        <taxon>Neoteleostei</taxon>
        <taxon>Acanthomorphata</taxon>
        <taxon>Eupercaria</taxon>
        <taxon>Perciformes</taxon>
        <taxon>Cottioidei</taxon>
        <taxon>Gasterosteales</taxon>
        <taxon>Gasterosteidae</taxon>
        <taxon>Gasterosteus</taxon>
    </lineage>
</organism>
<dbReference type="Bgee" id="ENSGACG00000019022">
    <property type="expression patterns" value="Expressed in diencephalon and 7 other cell types or tissues"/>
</dbReference>
<evidence type="ECO:0000313" key="2">
    <source>
        <dbReference type="Ensembl" id="ENSGACP00000025145.1"/>
    </source>
</evidence>
<dbReference type="AlphaFoldDB" id="G3Q5I9"/>
<proteinExistence type="predicted"/>
<dbReference type="InParanoid" id="G3Q5I9"/>
<dbReference type="Ensembl" id="ENSGACT00000025194.1">
    <property type="protein sequence ID" value="ENSGACP00000025145.1"/>
    <property type="gene ID" value="ENSGACG00000019022.1"/>
</dbReference>
<reference evidence="2" key="2">
    <citation type="submission" date="2024-04" db="UniProtKB">
        <authorList>
            <consortium name="Ensembl"/>
        </authorList>
    </citation>
    <scope>IDENTIFICATION</scope>
</reference>
<reference evidence="2" key="1">
    <citation type="submission" date="2006-01" db="EMBL/GenBank/DDBJ databases">
        <authorList>
            <person name="Lindblad-Toh K."/>
            <person name="Mauceli E."/>
            <person name="Grabherr M."/>
            <person name="Chang J.L."/>
            <person name="Lander E.S."/>
        </authorList>
    </citation>
    <scope>NUCLEOTIDE SEQUENCE [LARGE SCALE GENOMIC DNA]</scope>
</reference>
<protein>
    <submittedName>
        <fullName evidence="2">Uncharacterized protein</fullName>
    </submittedName>
</protein>
<evidence type="ECO:0000256" key="1">
    <source>
        <dbReference type="SAM" id="MobiDB-lite"/>
    </source>
</evidence>
<sequence>MRRLCIMRRVHSVLLVEGEEKQKKGPRTPENPTNIQMISFQHFPHESSDLKKQEKHNIRLLRTNTSHIQRRQTKENGFPLTAVNRRPRLR</sequence>
<name>G3Q5I9_GASAC</name>